<dbReference type="SUPFAM" id="SSF51905">
    <property type="entry name" value="FAD/NAD(P)-binding domain"/>
    <property type="match status" value="1"/>
</dbReference>
<proteinExistence type="predicted"/>
<dbReference type="PANTHER" id="PTHR42949:SF3">
    <property type="entry name" value="ANAEROBIC GLYCEROL-3-PHOSPHATE DEHYDROGENASE SUBUNIT B"/>
    <property type="match status" value="1"/>
</dbReference>
<keyword evidence="1" id="KW-0560">Oxidoreductase</keyword>
<evidence type="ECO:0000259" key="2">
    <source>
        <dbReference type="Pfam" id="PF07992"/>
    </source>
</evidence>
<dbReference type="EMBL" id="DVOH01000042">
    <property type="protein sequence ID" value="HIV00601.1"/>
    <property type="molecule type" value="Genomic_DNA"/>
</dbReference>
<reference evidence="3" key="2">
    <citation type="journal article" date="2021" name="PeerJ">
        <title>Extensive microbial diversity within the chicken gut microbiome revealed by metagenomics and culture.</title>
        <authorList>
            <person name="Gilroy R."/>
            <person name="Ravi A."/>
            <person name="Getino M."/>
            <person name="Pursley I."/>
            <person name="Horton D.L."/>
            <person name="Alikhan N.F."/>
            <person name="Baker D."/>
            <person name="Gharbi K."/>
            <person name="Hall N."/>
            <person name="Watson M."/>
            <person name="Adriaenssens E.M."/>
            <person name="Foster-Nyarko E."/>
            <person name="Jarju S."/>
            <person name="Secka A."/>
            <person name="Antonio M."/>
            <person name="Oren A."/>
            <person name="Chaudhuri R.R."/>
            <person name="La Ragione R."/>
            <person name="Hildebrand F."/>
            <person name="Pallen M.J."/>
        </authorList>
    </citation>
    <scope>NUCLEOTIDE SEQUENCE</scope>
    <source>
        <strain evidence="3">23406</strain>
    </source>
</reference>
<dbReference type="PRINTS" id="PR00368">
    <property type="entry name" value="FADPNR"/>
</dbReference>
<dbReference type="GO" id="GO:0016491">
    <property type="term" value="F:oxidoreductase activity"/>
    <property type="evidence" value="ECO:0007669"/>
    <property type="project" value="UniProtKB-KW"/>
</dbReference>
<dbReference type="PANTHER" id="PTHR42949">
    <property type="entry name" value="ANAEROBIC GLYCEROL-3-PHOSPHATE DEHYDROGENASE SUBUNIT B"/>
    <property type="match status" value="1"/>
</dbReference>
<dbReference type="InterPro" id="IPR036188">
    <property type="entry name" value="FAD/NAD-bd_sf"/>
</dbReference>
<dbReference type="InterPro" id="IPR023753">
    <property type="entry name" value="FAD/NAD-binding_dom"/>
</dbReference>
<dbReference type="PRINTS" id="PR00469">
    <property type="entry name" value="PNDRDTASEII"/>
</dbReference>
<reference evidence="3" key="1">
    <citation type="submission" date="2020-10" db="EMBL/GenBank/DDBJ databases">
        <authorList>
            <person name="Gilroy R."/>
        </authorList>
    </citation>
    <scope>NUCLEOTIDE SEQUENCE</scope>
    <source>
        <strain evidence="3">23406</strain>
    </source>
</reference>
<dbReference type="InterPro" id="IPR051691">
    <property type="entry name" value="Metab_Enz_Cyan_OpOx_G3PDH"/>
</dbReference>
<dbReference type="Proteomes" id="UP000886891">
    <property type="component" value="Unassembled WGS sequence"/>
</dbReference>
<dbReference type="PROSITE" id="PS51257">
    <property type="entry name" value="PROKAR_LIPOPROTEIN"/>
    <property type="match status" value="1"/>
</dbReference>
<dbReference type="Pfam" id="PF07992">
    <property type="entry name" value="Pyr_redox_2"/>
    <property type="match status" value="1"/>
</dbReference>
<evidence type="ECO:0000256" key="1">
    <source>
        <dbReference type="ARBA" id="ARBA00023002"/>
    </source>
</evidence>
<dbReference type="AlphaFoldDB" id="A0A9D1NDJ8"/>
<sequence length="412" mass="44957">MKYDVVIIGGGPAGLSAACAFERKKCLLIEREGRLGGILKQCVHDGFGVIRYGEKLTGPEYAERLIDQVLTKQNVEIALKTFVVSIEKEGDLFRLTLTSASGMRTVETDRLIMANGCRERTPRQVGIHGTRPAGLMTAGVAQNFVNLMGLLPTKRCVILGSGDIGLIMARRLTLEGAEVVGVYEAKQAPSGLARNISQCLNDFGIPLYLGKTVTRVFGDERVTGCEIASVDEGMQPVAGTEERIACDAVIVSVGLIPENELSETLGVPMDGATKGATVDQNMQTEVKGVYSVGNCLHVHDLVDYVSETAETAARAIERERSGGKRIAIGRKGFLYFVPQAIDTGDYDGTLTAYFRSAKETLRATLKVIVNGEERMRRRYHNLKPPEAEKLTIELSLAPDDRVEFELEEERDE</sequence>
<comment type="caution">
    <text evidence="3">The sequence shown here is derived from an EMBL/GenBank/DDBJ whole genome shotgun (WGS) entry which is preliminary data.</text>
</comment>
<gene>
    <name evidence="3" type="ORF">IAB14_05785</name>
</gene>
<accession>A0A9D1NDJ8</accession>
<evidence type="ECO:0000313" key="3">
    <source>
        <dbReference type="EMBL" id="HIV00601.1"/>
    </source>
</evidence>
<organism evidence="3 4">
    <name type="scientific">Candidatus Stercoripulliclostridium merdipullorum</name>
    <dbReference type="NCBI Taxonomy" id="2840952"/>
    <lineage>
        <taxon>Bacteria</taxon>
        <taxon>Bacillati</taxon>
        <taxon>Bacillota</taxon>
        <taxon>Clostridia</taxon>
        <taxon>Eubacteriales</taxon>
        <taxon>Candidatus Stercoripulliclostridium</taxon>
    </lineage>
</organism>
<name>A0A9D1NDJ8_9FIRM</name>
<feature type="domain" description="FAD/NAD(P)-binding" evidence="2">
    <location>
        <begin position="3"/>
        <end position="312"/>
    </location>
</feature>
<dbReference type="Gene3D" id="3.50.50.60">
    <property type="entry name" value="FAD/NAD(P)-binding domain"/>
    <property type="match status" value="2"/>
</dbReference>
<protein>
    <submittedName>
        <fullName evidence="3">FAD-dependent oxidoreductase</fullName>
    </submittedName>
</protein>
<evidence type="ECO:0000313" key="4">
    <source>
        <dbReference type="Proteomes" id="UP000886891"/>
    </source>
</evidence>